<dbReference type="PROSITE" id="PS51219">
    <property type="entry name" value="DPCK"/>
    <property type="match status" value="1"/>
</dbReference>
<reference evidence="7 8" key="1">
    <citation type="submission" date="2019-02" db="EMBL/GenBank/DDBJ databases">
        <title>Deep-cultivation of Planctomycetes and their phenomic and genomic characterization uncovers novel biology.</title>
        <authorList>
            <person name="Wiegand S."/>
            <person name="Jogler M."/>
            <person name="Boedeker C."/>
            <person name="Pinto D."/>
            <person name="Vollmers J."/>
            <person name="Rivas-Marin E."/>
            <person name="Kohn T."/>
            <person name="Peeters S.H."/>
            <person name="Heuer A."/>
            <person name="Rast P."/>
            <person name="Oberbeckmann S."/>
            <person name="Bunk B."/>
            <person name="Jeske O."/>
            <person name="Meyerdierks A."/>
            <person name="Storesund J.E."/>
            <person name="Kallscheuer N."/>
            <person name="Luecker S."/>
            <person name="Lage O.M."/>
            <person name="Pohl T."/>
            <person name="Merkel B.J."/>
            <person name="Hornburger P."/>
            <person name="Mueller R.-W."/>
            <person name="Bruemmer F."/>
            <person name="Labrenz M."/>
            <person name="Spormann A.M."/>
            <person name="Op den Camp H."/>
            <person name="Overmann J."/>
            <person name="Amann R."/>
            <person name="Jetten M.S.M."/>
            <person name="Mascher T."/>
            <person name="Medema M.H."/>
            <person name="Devos D.P."/>
            <person name="Kaster A.-K."/>
            <person name="Ovreas L."/>
            <person name="Rohde M."/>
            <person name="Galperin M.Y."/>
            <person name="Jogler C."/>
        </authorList>
    </citation>
    <scope>NUCLEOTIDE SEQUENCE [LARGE SCALE GENOMIC DNA]</scope>
    <source>
        <strain evidence="7 8">Poly30</strain>
    </source>
</reference>
<dbReference type="Pfam" id="PF01121">
    <property type="entry name" value="CoaE"/>
    <property type="match status" value="1"/>
</dbReference>
<evidence type="ECO:0000256" key="5">
    <source>
        <dbReference type="HAMAP-Rule" id="MF_00376"/>
    </source>
</evidence>
<comment type="catalytic activity">
    <reaction evidence="5">
        <text>3'-dephospho-CoA + ATP = ADP + CoA + H(+)</text>
        <dbReference type="Rhea" id="RHEA:18245"/>
        <dbReference type="ChEBI" id="CHEBI:15378"/>
        <dbReference type="ChEBI" id="CHEBI:30616"/>
        <dbReference type="ChEBI" id="CHEBI:57287"/>
        <dbReference type="ChEBI" id="CHEBI:57328"/>
        <dbReference type="ChEBI" id="CHEBI:456216"/>
        <dbReference type="EC" id="2.7.1.24"/>
    </reaction>
</comment>
<evidence type="ECO:0000256" key="4">
    <source>
        <dbReference type="ARBA" id="ARBA00022993"/>
    </source>
</evidence>
<comment type="similarity">
    <text evidence="1 5">Belongs to the CoaE family.</text>
</comment>
<comment type="pathway">
    <text evidence="5">Cofactor biosynthesis; coenzyme A biosynthesis; CoA from (R)-pantothenate: step 5/5.</text>
</comment>
<dbReference type="Gene3D" id="3.40.50.300">
    <property type="entry name" value="P-loop containing nucleotide triphosphate hydrolases"/>
    <property type="match status" value="1"/>
</dbReference>
<comment type="subcellular location">
    <subcellularLocation>
        <location evidence="5">Cytoplasm</location>
    </subcellularLocation>
</comment>
<sequence length="219" mass="23426">MPDDATASPGSPTKAPRPPIVFGVLGGIASGKSHVSRLLAGPDGLVLSADAAAHEALRDPEIVEKLRAEFGDEVLGPDGMPDREALARIVFQDPGSRKRLEEWIHPVVRATLHAALENAATQGVSRVVLDVPLLLENAAEHGLLALCDHLVFIDTPDADRDARAVVTRGWAPGEVARREAAQMPLGEKRQAADFVIDNRGDVESLTQNVRAELLRLNLS</sequence>
<evidence type="ECO:0000313" key="7">
    <source>
        <dbReference type="EMBL" id="QDV08494.1"/>
    </source>
</evidence>
<proteinExistence type="inferred from homology"/>
<dbReference type="GO" id="GO:0005524">
    <property type="term" value="F:ATP binding"/>
    <property type="evidence" value="ECO:0007669"/>
    <property type="project" value="UniProtKB-UniRule"/>
</dbReference>
<dbReference type="InterPro" id="IPR001977">
    <property type="entry name" value="Depp_CoAkinase"/>
</dbReference>
<keyword evidence="5 7" id="KW-0418">Kinase</keyword>
<dbReference type="InterPro" id="IPR027417">
    <property type="entry name" value="P-loop_NTPase"/>
</dbReference>
<dbReference type="SUPFAM" id="SSF52540">
    <property type="entry name" value="P-loop containing nucleoside triphosphate hydrolases"/>
    <property type="match status" value="1"/>
</dbReference>
<keyword evidence="3 5" id="KW-0067">ATP-binding</keyword>
<evidence type="ECO:0000256" key="6">
    <source>
        <dbReference type="NCBIfam" id="TIGR00152"/>
    </source>
</evidence>
<keyword evidence="8" id="KW-1185">Reference proteome</keyword>
<dbReference type="GO" id="GO:0015937">
    <property type="term" value="P:coenzyme A biosynthetic process"/>
    <property type="evidence" value="ECO:0007669"/>
    <property type="project" value="UniProtKB-UniRule"/>
</dbReference>
<dbReference type="AlphaFoldDB" id="A0A518EWM3"/>
<evidence type="ECO:0000256" key="3">
    <source>
        <dbReference type="ARBA" id="ARBA00022840"/>
    </source>
</evidence>
<evidence type="ECO:0000256" key="2">
    <source>
        <dbReference type="ARBA" id="ARBA00022741"/>
    </source>
</evidence>
<organism evidence="7 8">
    <name type="scientific">Saltatorellus ferox</name>
    <dbReference type="NCBI Taxonomy" id="2528018"/>
    <lineage>
        <taxon>Bacteria</taxon>
        <taxon>Pseudomonadati</taxon>
        <taxon>Planctomycetota</taxon>
        <taxon>Planctomycetia</taxon>
        <taxon>Planctomycetia incertae sedis</taxon>
        <taxon>Saltatorellus</taxon>
    </lineage>
</organism>
<dbReference type="PANTHER" id="PTHR10695">
    <property type="entry name" value="DEPHOSPHO-COA KINASE-RELATED"/>
    <property type="match status" value="1"/>
</dbReference>
<dbReference type="EMBL" id="CP036434">
    <property type="protein sequence ID" value="QDV08494.1"/>
    <property type="molecule type" value="Genomic_DNA"/>
</dbReference>
<dbReference type="RefSeq" id="WP_145201256.1">
    <property type="nucleotide sequence ID" value="NZ_CP036434.1"/>
</dbReference>
<comment type="function">
    <text evidence="5">Catalyzes the phosphorylation of the 3'-hydroxyl group of dephosphocoenzyme A to form coenzyme A.</text>
</comment>
<keyword evidence="2 5" id="KW-0547">Nucleotide-binding</keyword>
<dbReference type="CDD" id="cd02022">
    <property type="entry name" value="DPCK"/>
    <property type="match status" value="1"/>
</dbReference>
<protein>
    <recommendedName>
        <fullName evidence="5 6">Dephospho-CoA kinase</fullName>
        <ecNumber evidence="5 6">2.7.1.24</ecNumber>
    </recommendedName>
    <alternativeName>
        <fullName evidence="5">Dephosphocoenzyme A kinase</fullName>
    </alternativeName>
</protein>
<dbReference type="OrthoDB" id="9812943at2"/>
<dbReference type="HAMAP" id="MF_00376">
    <property type="entry name" value="Dephospho_CoA_kinase"/>
    <property type="match status" value="1"/>
</dbReference>
<gene>
    <name evidence="5 7" type="primary">coaE</name>
    <name evidence="7" type="ORF">Poly30_40420</name>
</gene>
<name>A0A518EWM3_9BACT</name>
<evidence type="ECO:0000256" key="1">
    <source>
        <dbReference type="ARBA" id="ARBA00009018"/>
    </source>
</evidence>
<dbReference type="GO" id="GO:0004140">
    <property type="term" value="F:dephospho-CoA kinase activity"/>
    <property type="evidence" value="ECO:0007669"/>
    <property type="project" value="UniProtKB-UniRule"/>
</dbReference>
<keyword evidence="5 7" id="KW-0808">Transferase</keyword>
<dbReference type="PANTHER" id="PTHR10695:SF46">
    <property type="entry name" value="BIFUNCTIONAL COENZYME A SYNTHASE-RELATED"/>
    <property type="match status" value="1"/>
</dbReference>
<accession>A0A518EWM3</accession>
<dbReference type="Proteomes" id="UP000320390">
    <property type="component" value="Chromosome"/>
</dbReference>
<dbReference type="GO" id="GO:0005737">
    <property type="term" value="C:cytoplasm"/>
    <property type="evidence" value="ECO:0007669"/>
    <property type="project" value="UniProtKB-SubCell"/>
</dbReference>
<feature type="binding site" evidence="5">
    <location>
        <begin position="29"/>
        <end position="34"/>
    </location>
    <ligand>
        <name>ATP</name>
        <dbReference type="ChEBI" id="CHEBI:30616"/>
    </ligand>
</feature>
<dbReference type="EC" id="2.7.1.24" evidence="5 6"/>
<dbReference type="UniPathway" id="UPA00241">
    <property type="reaction ID" value="UER00356"/>
</dbReference>
<evidence type="ECO:0000313" key="8">
    <source>
        <dbReference type="Proteomes" id="UP000320390"/>
    </source>
</evidence>
<dbReference type="NCBIfam" id="TIGR00152">
    <property type="entry name" value="dephospho-CoA kinase"/>
    <property type="match status" value="1"/>
</dbReference>
<keyword evidence="4 5" id="KW-0173">Coenzyme A biosynthesis</keyword>
<keyword evidence="5" id="KW-0963">Cytoplasm</keyword>